<sequence length="94" mass="10396">MGLGSIVYFTAGGVFTGVYANAVRRRPVLASPGMLAACTVSGLALGYAFHRCASDRDMEAFKLTHTLMMFRYEETRTEKTFNMAELRDIKPHGN</sequence>
<accession>F2UHL5</accession>
<protein>
    <submittedName>
        <fullName evidence="2">Uncharacterized protein</fullName>
    </submittedName>
</protein>
<keyword evidence="3" id="KW-1185">Reference proteome</keyword>
<dbReference type="Proteomes" id="UP000007799">
    <property type="component" value="Unassembled WGS sequence"/>
</dbReference>
<feature type="transmembrane region" description="Helical" evidence="1">
    <location>
        <begin position="29"/>
        <end position="49"/>
    </location>
</feature>
<keyword evidence="1" id="KW-0812">Transmembrane</keyword>
<keyword evidence="1" id="KW-0472">Membrane</keyword>
<dbReference type="InParanoid" id="F2UHL5"/>
<dbReference type="GeneID" id="16072087"/>
<feature type="transmembrane region" description="Helical" evidence="1">
    <location>
        <begin position="6"/>
        <end position="22"/>
    </location>
</feature>
<gene>
    <name evidence="2" type="ORF">PTSG_07728</name>
</gene>
<name>F2UHL5_SALR5</name>
<dbReference type="EMBL" id="GL832974">
    <property type="protein sequence ID" value="EGD76614.1"/>
    <property type="molecule type" value="Genomic_DNA"/>
</dbReference>
<dbReference type="AlphaFoldDB" id="F2UHL5"/>
<evidence type="ECO:0000256" key="1">
    <source>
        <dbReference type="SAM" id="Phobius"/>
    </source>
</evidence>
<organism evidence="3">
    <name type="scientific">Salpingoeca rosetta (strain ATCC 50818 / BSB-021)</name>
    <dbReference type="NCBI Taxonomy" id="946362"/>
    <lineage>
        <taxon>Eukaryota</taxon>
        <taxon>Choanoflagellata</taxon>
        <taxon>Craspedida</taxon>
        <taxon>Salpingoecidae</taxon>
        <taxon>Salpingoeca</taxon>
    </lineage>
</organism>
<dbReference type="RefSeq" id="XP_004991528.1">
    <property type="nucleotide sequence ID" value="XM_004991471.1"/>
</dbReference>
<proteinExistence type="predicted"/>
<reference evidence="2" key="1">
    <citation type="submission" date="2009-08" db="EMBL/GenBank/DDBJ databases">
        <title>Annotation of Salpingoeca rosetta.</title>
        <authorList>
            <consortium name="The Broad Institute Genome Sequencing Platform"/>
            <person name="Russ C."/>
            <person name="Cuomo C."/>
            <person name="Burger G."/>
            <person name="Gray M.W."/>
            <person name="Holland P.W.H."/>
            <person name="King N."/>
            <person name="Lang F.B.F."/>
            <person name="Roger A.J."/>
            <person name="Ruiz-Trillo I."/>
            <person name="Young S.K."/>
            <person name="Zeng Q."/>
            <person name="Gargeya S."/>
            <person name="Alvarado L."/>
            <person name="Berlin A."/>
            <person name="Chapman S.B."/>
            <person name="Chen Z."/>
            <person name="Freedman E."/>
            <person name="Gellesch M."/>
            <person name="Goldberg J."/>
            <person name="Griggs A."/>
            <person name="Gujja S."/>
            <person name="Heilman E."/>
            <person name="Heiman D."/>
            <person name="Howarth C."/>
            <person name="Mehta T."/>
            <person name="Neiman D."/>
            <person name="Pearson M."/>
            <person name="Roberts A."/>
            <person name="Saif S."/>
            <person name="Shea T."/>
            <person name="Shenoy N."/>
            <person name="Sisk P."/>
            <person name="Stolte C."/>
            <person name="Sykes S."/>
            <person name="White J."/>
            <person name="Yandava C."/>
            <person name="Haas B."/>
            <person name="Nusbaum C."/>
            <person name="Birren B."/>
        </authorList>
    </citation>
    <scope>NUCLEOTIDE SEQUENCE [LARGE SCALE GENOMIC DNA]</scope>
    <source>
        <strain evidence="2">ATCC 50818</strain>
    </source>
</reference>
<evidence type="ECO:0000313" key="3">
    <source>
        <dbReference type="Proteomes" id="UP000007799"/>
    </source>
</evidence>
<evidence type="ECO:0000313" key="2">
    <source>
        <dbReference type="EMBL" id="EGD76614.1"/>
    </source>
</evidence>
<keyword evidence="1" id="KW-1133">Transmembrane helix</keyword>
<dbReference type="KEGG" id="sre:PTSG_07728"/>